<name>A0ABR9UYC4_9CHRO</name>
<protein>
    <recommendedName>
        <fullName evidence="15">Hypoxanthine phosphoribosyltransferase</fullName>
        <ecNumber evidence="15">2.4.2.8</ecNumber>
    </recommendedName>
</protein>
<keyword evidence="11 15" id="KW-0547">Nucleotide-binding</keyword>
<dbReference type="Pfam" id="PF00156">
    <property type="entry name" value="Pribosyltran"/>
    <property type="match status" value="1"/>
</dbReference>
<proteinExistence type="inferred from homology"/>
<comment type="catalytic activity">
    <reaction evidence="14">
        <text>IMP + diphosphate = hypoxanthine + 5-phospho-alpha-D-ribose 1-diphosphate</text>
        <dbReference type="Rhea" id="RHEA:17973"/>
        <dbReference type="ChEBI" id="CHEBI:17368"/>
        <dbReference type="ChEBI" id="CHEBI:33019"/>
        <dbReference type="ChEBI" id="CHEBI:58017"/>
        <dbReference type="ChEBI" id="CHEBI:58053"/>
        <dbReference type="EC" id="2.4.2.8"/>
    </reaction>
    <physiologicalReaction direction="right-to-left" evidence="14">
        <dbReference type="Rhea" id="RHEA:17975"/>
    </physiologicalReaction>
</comment>
<comment type="catalytic activity">
    <reaction evidence="13">
        <text>GMP + diphosphate = guanine + 5-phospho-alpha-D-ribose 1-diphosphate</text>
        <dbReference type="Rhea" id="RHEA:25424"/>
        <dbReference type="ChEBI" id="CHEBI:16235"/>
        <dbReference type="ChEBI" id="CHEBI:33019"/>
        <dbReference type="ChEBI" id="CHEBI:58017"/>
        <dbReference type="ChEBI" id="CHEBI:58115"/>
        <dbReference type="EC" id="2.4.2.8"/>
    </reaction>
    <physiologicalReaction direction="right-to-left" evidence="13">
        <dbReference type="Rhea" id="RHEA:25426"/>
    </physiologicalReaction>
</comment>
<dbReference type="InterPro" id="IPR005904">
    <property type="entry name" value="Hxn_phspho_trans"/>
</dbReference>
<evidence type="ECO:0000256" key="11">
    <source>
        <dbReference type="ARBA" id="ARBA00022741"/>
    </source>
</evidence>
<feature type="domain" description="Phosphoribosyltransferase" evidence="16">
    <location>
        <begin position="10"/>
        <end position="158"/>
    </location>
</feature>
<keyword evidence="9 15" id="KW-0479">Metal-binding</keyword>
<evidence type="ECO:0000256" key="2">
    <source>
        <dbReference type="ARBA" id="ARBA00004496"/>
    </source>
</evidence>
<dbReference type="RefSeq" id="WP_193934400.1">
    <property type="nucleotide sequence ID" value="NZ_CAWPMZ010000118.1"/>
</dbReference>
<evidence type="ECO:0000256" key="1">
    <source>
        <dbReference type="ARBA" id="ARBA00001946"/>
    </source>
</evidence>
<evidence type="ECO:0000256" key="6">
    <source>
        <dbReference type="ARBA" id="ARBA00022490"/>
    </source>
</evidence>
<comment type="pathway">
    <text evidence="3 15">Purine metabolism; IMP biosynthesis via salvage pathway; IMP from hypoxanthine: step 1/1.</text>
</comment>
<dbReference type="PANTHER" id="PTHR43340">
    <property type="entry name" value="HYPOXANTHINE-GUANINE PHOSPHORIBOSYLTRANSFERASE"/>
    <property type="match status" value="1"/>
</dbReference>
<dbReference type="EC" id="2.4.2.8" evidence="15"/>
<dbReference type="CDD" id="cd06223">
    <property type="entry name" value="PRTases_typeI"/>
    <property type="match status" value="1"/>
</dbReference>
<evidence type="ECO:0000313" key="18">
    <source>
        <dbReference type="Proteomes" id="UP000651156"/>
    </source>
</evidence>
<evidence type="ECO:0000256" key="13">
    <source>
        <dbReference type="ARBA" id="ARBA00048811"/>
    </source>
</evidence>
<keyword evidence="7 15" id="KW-0328">Glycosyltransferase</keyword>
<evidence type="ECO:0000259" key="16">
    <source>
        <dbReference type="Pfam" id="PF00156"/>
    </source>
</evidence>
<reference evidence="17 18" key="1">
    <citation type="submission" date="2020-10" db="EMBL/GenBank/DDBJ databases">
        <authorList>
            <person name="Castelo-Branco R."/>
            <person name="Eusebio N."/>
            <person name="Adriana R."/>
            <person name="Vieira A."/>
            <person name="Brugerolle De Fraissinette N."/>
            <person name="Rezende De Castro R."/>
            <person name="Schneider M.P."/>
            <person name="Vasconcelos V."/>
            <person name="Leao P.N."/>
        </authorList>
    </citation>
    <scope>NUCLEOTIDE SEQUENCE [LARGE SCALE GENOMIC DNA]</scope>
    <source>
        <strain evidence="17 18">LEGE 06123</strain>
    </source>
</reference>
<comment type="subcellular location">
    <subcellularLocation>
        <location evidence="2 15">Cytoplasm</location>
    </subcellularLocation>
</comment>
<dbReference type="InterPro" id="IPR029057">
    <property type="entry name" value="PRTase-like"/>
</dbReference>
<evidence type="ECO:0000256" key="14">
    <source>
        <dbReference type="ARBA" id="ARBA00049402"/>
    </source>
</evidence>
<evidence type="ECO:0000256" key="10">
    <source>
        <dbReference type="ARBA" id="ARBA00022726"/>
    </source>
</evidence>
<evidence type="ECO:0000313" key="17">
    <source>
        <dbReference type="EMBL" id="MBE9193003.1"/>
    </source>
</evidence>
<accession>A0ABR9UYC4</accession>
<dbReference type="Gene3D" id="3.40.50.2020">
    <property type="match status" value="1"/>
</dbReference>
<dbReference type="GO" id="GO:0016757">
    <property type="term" value="F:glycosyltransferase activity"/>
    <property type="evidence" value="ECO:0007669"/>
    <property type="project" value="UniProtKB-KW"/>
</dbReference>
<keyword evidence="6 15" id="KW-0963">Cytoplasm</keyword>
<sequence>MANKVLLISQQEIADLVKRLAYELDRDYRDRTPVLVGVLKGSFVFLADLIRQMQTPIRNIELMRLSSYGSATVSSGEVKMLMGLTLGVATHQDVILIEDIVDTGLSTSTALQAIQIQNPASLKLCALLSKPSRRQVSVEIDYLGVTIGDRFVVGYGIDMDEQYRQLPAIYALED</sequence>
<dbReference type="InterPro" id="IPR000836">
    <property type="entry name" value="PRTase_dom"/>
</dbReference>
<dbReference type="SUPFAM" id="SSF53271">
    <property type="entry name" value="PRTase-like"/>
    <property type="match status" value="1"/>
</dbReference>
<dbReference type="InterPro" id="IPR050408">
    <property type="entry name" value="HGPRT"/>
</dbReference>
<evidence type="ECO:0000256" key="3">
    <source>
        <dbReference type="ARBA" id="ARBA00004669"/>
    </source>
</evidence>
<dbReference type="Proteomes" id="UP000651156">
    <property type="component" value="Unassembled WGS sequence"/>
</dbReference>
<gene>
    <name evidence="17" type="primary">hpt</name>
    <name evidence="17" type="ORF">IQ230_22150</name>
</gene>
<keyword evidence="10 15" id="KW-0660">Purine salvage</keyword>
<evidence type="ECO:0000256" key="7">
    <source>
        <dbReference type="ARBA" id="ARBA00022676"/>
    </source>
</evidence>
<organism evidence="17 18">
    <name type="scientific">Gloeocapsopsis crepidinum LEGE 06123</name>
    <dbReference type="NCBI Taxonomy" id="588587"/>
    <lineage>
        <taxon>Bacteria</taxon>
        <taxon>Bacillati</taxon>
        <taxon>Cyanobacteriota</taxon>
        <taxon>Cyanophyceae</taxon>
        <taxon>Oscillatoriophycideae</taxon>
        <taxon>Chroococcales</taxon>
        <taxon>Chroococcaceae</taxon>
        <taxon>Gloeocapsopsis</taxon>
    </lineage>
</organism>
<evidence type="ECO:0000256" key="15">
    <source>
        <dbReference type="RuleBase" id="RU364099"/>
    </source>
</evidence>
<evidence type="ECO:0000256" key="4">
    <source>
        <dbReference type="ARBA" id="ARBA00004676"/>
    </source>
</evidence>
<evidence type="ECO:0000256" key="8">
    <source>
        <dbReference type="ARBA" id="ARBA00022679"/>
    </source>
</evidence>
<dbReference type="PANTHER" id="PTHR43340:SF1">
    <property type="entry name" value="HYPOXANTHINE PHOSPHORIBOSYLTRANSFERASE"/>
    <property type="match status" value="1"/>
</dbReference>
<evidence type="ECO:0000256" key="12">
    <source>
        <dbReference type="ARBA" id="ARBA00022842"/>
    </source>
</evidence>
<dbReference type="NCBIfam" id="TIGR01203">
    <property type="entry name" value="HGPRTase"/>
    <property type="match status" value="1"/>
</dbReference>
<evidence type="ECO:0000256" key="9">
    <source>
        <dbReference type="ARBA" id="ARBA00022723"/>
    </source>
</evidence>
<comment type="similarity">
    <text evidence="5 15">Belongs to the purine/pyrimidine phosphoribosyltransferase family.</text>
</comment>
<keyword evidence="8 15" id="KW-0808">Transferase</keyword>
<keyword evidence="12 15" id="KW-0460">Magnesium</keyword>
<keyword evidence="18" id="KW-1185">Reference proteome</keyword>
<comment type="caution">
    <text evidence="17">The sequence shown here is derived from an EMBL/GenBank/DDBJ whole genome shotgun (WGS) entry which is preliminary data.</text>
</comment>
<comment type="pathway">
    <text evidence="4">Purine metabolism; GMP biosynthesis via salvage pathway; GMP from guanine: step 1/1.</text>
</comment>
<evidence type="ECO:0000256" key="5">
    <source>
        <dbReference type="ARBA" id="ARBA00008391"/>
    </source>
</evidence>
<dbReference type="EMBL" id="JADEWN010000073">
    <property type="protein sequence ID" value="MBE9193003.1"/>
    <property type="molecule type" value="Genomic_DNA"/>
</dbReference>
<comment type="cofactor">
    <cofactor evidence="1 15">
        <name>Mg(2+)</name>
        <dbReference type="ChEBI" id="CHEBI:18420"/>
    </cofactor>
</comment>